<sequence>MAQKVVVQIVDDIDGGTATQTVPFALDGVSYDIDLSDENAEALREELARYVAAGKRVGGRRVKVATGQATSAGAADGAKRPVDRERTQAVRAWASENGYAVAERGRIPNEIYEAFDAAELAASQPTEEAPARAARKRSPRKKKAADD</sequence>
<dbReference type="InterPro" id="IPR042261">
    <property type="entry name" value="Lsr2-like_dimerization"/>
</dbReference>
<evidence type="ECO:0000259" key="3">
    <source>
        <dbReference type="Pfam" id="PF11774"/>
    </source>
</evidence>
<proteinExistence type="predicted"/>
<dbReference type="Pfam" id="PF11774">
    <property type="entry name" value="Lsr2"/>
    <property type="match status" value="1"/>
</dbReference>
<keyword evidence="1" id="KW-0238">DNA-binding</keyword>
<dbReference type="Gene3D" id="4.10.320.10">
    <property type="entry name" value="E3-binding domain"/>
    <property type="match status" value="1"/>
</dbReference>
<evidence type="ECO:0000313" key="5">
    <source>
        <dbReference type="EMBL" id="ANN19535.1"/>
    </source>
</evidence>
<dbReference type="Gene3D" id="3.30.60.230">
    <property type="entry name" value="Lsr2, dimerization domain"/>
    <property type="match status" value="1"/>
</dbReference>
<evidence type="ECO:0000259" key="4">
    <source>
        <dbReference type="Pfam" id="PF23359"/>
    </source>
</evidence>
<organism evidence="5 6">
    <name type="scientific">Amycolatopsis orientalis</name>
    <name type="common">Nocardia orientalis</name>
    <dbReference type="NCBI Taxonomy" id="31958"/>
    <lineage>
        <taxon>Bacteria</taxon>
        <taxon>Bacillati</taxon>
        <taxon>Actinomycetota</taxon>
        <taxon>Actinomycetes</taxon>
        <taxon>Pseudonocardiales</taxon>
        <taxon>Pseudonocardiaceae</taxon>
        <taxon>Amycolatopsis</taxon>
    </lineage>
</organism>
<evidence type="ECO:0000256" key="2">
    <source>
        <dbReference type="SAM" id="MobiDB-lite"/>
    </source>
</evidence>
<feature type="domain" description="Lsr2 dimerization" evidence="3">
    <location>
        <begin position="1"/>
        <end position="58"/>
    </location>
</feature>
<dbReference type="KEGG" id="aori:SD37_30560"/>
<dbReference type="GO" id="GO:0003677">
    <property type="term" value="F:DNA binding"/>
    <property type="evidence" value="ECO:0007669"/>
    <property type="project" value="UniProtKB-KW"/>
</dbReference>
<dbReference type="STRING" id="31958.SD37_30560"/>
<name>A0A193C5B5_AMYOR</name>
<gene>
    <name evidence="5" type="ORF">SD37_30560</name>
</gene>
<dbReference type="InterPro" id="IPR036625">
    <property type="entry name" value="E3-bd_dom_sf"/>
</dbReference>
<accession>A0A193C5B5</accession>
<dbReference type="InterPro" id="IPR055370">
    <property type="entry name" value="Lsr2_DNA-bd"/>
</dbReference>
<evidence type="ECO:0000256" key="1">
    <source>
        <dbReference type="ARBA" id="ARBA00023125"/>
    </source>
</evidence>
<dbReference type="InterPro" id="IPR024412">
    <property type="entry name" value="Lsr2_dim_dom"/>
</dbReference>
<feature type="compositionally biased region" description="Basic residues" evidence="2">
    <location>
        <begin position="133"/>
        <end position="147"/>
    </location>
</feature>
<reference evidence="5 6" key="1">
    <citation type="journal article" date="2015" name="Genome Announc.">
        <title>Draft Genome Sequence of Norvancomycin-Producing Strain Amycolatopsis orientalis CPCC200066.</title>
        <authorList>
            <person name="Lei X."/>
            <person name="Yuan F."/>
            <person name="Shi Y."/>
            <person name="Li X."/>
            <person name="Wang L."/>
            <person name="Hong B."/>
        </authorList>
    </citation>
    <scope>NUCLEOTIDE SEQUENCE [LARGE SCALE GENOMIC DNA]</scope>
    <source>
        <strain evidence="5 6">B-37</strain>
    </source>
</reference>
<dbReference type="EMBL" id="CP016174">
    <property type="protein sequence ID" value="ANN19535.1"/>
    <property type="molecule type" value="Genomic_DNA"/>
</dbReference>
<dbReference type="GO" id="GO:0016746">
    <property type="term" value="F:acyltransferase activity"/>
    <property type="evidence" value="ECO:0007669"/>
    <property type="project" value="InterPro"/>
</dbReference>
<keyword evidence="6" id="KW-1185">Reference proteome</keyword>
<dbReference type="AlphaFoldDB" id="A0A193C5B5"/>
<dbReference type="Pfam" id="PF23359">
    <property type="entry name" value="Lsr2_DNA-bd"/>
    <property type="match status" value="1"/>
</dbReference>
<protein>
    <submittedName>
        <fullName evidence="5">Nucleoid-associated protein Lsr2</fullName>
    </submittedName>
</protein>
<dbReference type="Proteomes" id="UP000093695">
    <property type="component" value="Chromosome"/>
</dbReference>
<feature type="domain" description="Lsr2 DNA-binding" evidence="4">
    <location>
        <begin position="83"/>
        <end position="118"/>
    </location>
</feature>
<feature type="region of interest" description="Disordered" evidence="2">
    <location>
        <begin position="120"/>
        <end position="147"/>
    </location>
</feature>
<dbReference type="RefSeq" id="WP_044855560.1">
    <property type="nucleotide sequence ID" value="NZ_CP016174.1"/>
</dbReference>
<evidence type="ECO:0000313" key="6">
    <source>
        <dbReference type="Proteomes" id="UP000093695"/>
    </source>
</evidence>